<dbReference type="Proteomes" id="UP001552594">
    <property type="component" value="Unassembled WGS sequence"/>
</dbReference>
<evidence type="ECO:0000313" key="2">
    <source>
        <dbReference type="Proteomes" id="UP001552594"/>
    </source>
</evidence>
<evidence type="ECO:0000313" key="1">
    <source>
        <dbReference type="EMBL" id="MEV5508226.1"/>
    </source>
</evidence>
<name>A0ABV3JZB0_STRON</name>
<comment type="caution">
    <text evidence="1">The sequence shown here is derived from an EMBL/GenBank/DDBJ whole genome shotgun (WGS) entry which is preliminary data.</text>
</comment>
<dbReference type="EMBL" id="JBFAUK010000012">
    <property type="protein sequence ID" value="MEV5508226.1"/>
    <property type="molecule type" value="Genomic_DNA"/>
</dbReference>
<sequence>MPAPNLSTNWLTTWQREINAMLEQTLARFETVYGYPPGGNKVVVADQQSRAAAARLQGAAVPAALVAFYSSIAELQLPDIDHGYFIHSPDLVLDHLTEYGRVRLTDHRTGIVFGSDGGGILFALDQTEQVHRSTTASWSDDFEPAAPSLTQFLEQLHRAVADFTDDTKPHPATENI</sequence>
<gene>
    <name evidence="1" type="ORF">AB0L16_17365</name>
</gene>
<evidence type="ECO:0008006" key="3">
    <source>
        <dbReference type="Google" id="ProtNLM"/>
    </source>
</evidence>
<keyword evidence="2" id="KW-1185">Reference proteome</keyword>
<reference evidence="1 2" key="1">
    <citation type="submission" date="2024-06" db="EMBL/GenBank/DDBJ databases">
        <title>The Natural Products Discovery Center: Release of the First 8490 Sequenced Strains for Exploring Actinobacteria Biosynthetic Diversity.</title>
        <authorList>
            <person name="Kalkreuter E."/>
            <person name="Kautsar S.A."/>
            <person name="Yang D."/>
            <person name="Bader C.D."/>
            <person name="Teijaro C.N."/>
            <person name="Fluegel L."/>
            <person name="Davis C.M."/>
            <person name="Simpson J.R."/>
            <person name="Lauterbach L."/>
            <person name="Steele A.D."/>
            <person name="Gui C."/>
            <person name="Meng S."/>
            <person name="Li G."/>
            <person name="Viehrig K."/>
            <person name="Ye F."/>
            <person name="Su P."/>
            <person name="Kiefer A.F."/>
            <person name="Nichols A."/>
            <person name="Cepeda A.J."/>
            <person name="Yan W."/>
            <person name="Fan B."/>
            <person name="Jiang Y."/>
            <person name="Adhikari A."/>
            <person name="Zheng C.-J."/>
            <person name="Schuster L."/>
            <person name="Cowan T.M."/>
            <person name="Smanski M.J."/>
            <person name="Chevrette M.G."/>
            <person name="De Carvalho L.P.S."/>
            <person name="Shen B."/>
        </authorList>
    </citation>
    <scope>NUCLEOTIDE SEQUENCE [LARGE SCALE GENOMIC DNA]</scope>
    <source>
        <strain evidence="1 2">NPDC052347</strain>
    </source>
</reference>
<proteinExistence type="predicted"/>
<protein>
    <recommendedName>
        <fullName evidence="3">Knr4/Smi1-like domain-containing protein</fullName>
    </recommendedName>
</protein>
<organism evidence="1 2">
    <name type="scientific">Streptomyces orinoci</name>
    <name type="common">Streptoverticillium orinoci</name>
    <dbReference type="NCBI Taxonomy" id="67339"/>
    <lineage>
        <taxon>Bacteria</taxon>
        <taxon>Bacillati</taxon>
        <taxon>Actinomycetota</taxon>
        <taxon>Actinomycetes</taxon>
        <taxon>Kitasatosporales</taxon>
        <taxon>Streptomycetaceae</taxon>
        <taxon>Streptomyces</taxon>
    </lineage>
</organism>
<accession>A0ABV3JZB0</accession>
<dbReference type="RefSeq" id="WP_153068652.1">
    <property type="nucleotide sequence ID" value="NZ_JBFAUK010000012.1"/>
</dbReference>